<dbReference type="Proteomes" id="UP000054481">
    <property type="component" value="Unassembled WGS sequence"/>
</dbReference>
<proteinExistence type="predicted"/>
<accession>A0A0F8A1F6</accession>
<evidence type="ECO:0000256" key="1">
    <source>
        <dbReference type="SAM" id="MobiDB-lite"/>
    </source>
</evidence>
<reference evidence="2 3" key="1">
    <citation type="journal article" date="2014" name="Genome Biol. Evol.">
        <title>Comparative genomics and transcriptomics analyses reveal divergent lifestyle features of nematode endoparasitic fungus Hirsutella minnesotensis.</title>
        <authorList>
            <person name="Lai Y."/>
            <person name="Liu K."/>
            <person name="Zhang X."/>
            <person name="Zhang X."/>
            <person name="Li K."/>
            <person name="Wang N."/>
            <person name="Shu C."/>
            <person name="Wu Y."/>
            <person name="Wang C."/>
            <person name="Bushley K.E."/>
            <person name="Xiang M."/>
            <person name="Liu X."/>
        </authorList>
    </citation>
    <scope>NUCLEOTIDE SEQUENCE [LARGE SCALE GENOMIC DNA]</scope>
    <source>
        <strain evidence="2 3">3608</strain>
    </source>
</reference>
<gene>
    <name evidence="2" type="ORF">HIM_04613</name>
</gene>
<feature type="region of interest" description="Disordered" evidence="1">
    <location>
        <begin position="170"/>
        <end position="193"/>
    </location>
</feature>
<protein>
    <submittedName>
        <fullName evidence="2">Uncharacterized protein</fullName>
    </submittedName>
</protein>
<feature type="region of interest" description="Disordered" evidence="1">
    <location>
        <begin position="86"/>
        <end position="113"/>
    </location>
</feature>
<dbReference type="AlphaFoldDB" id="A0A0F8A1F6"/>
<evidence type="ECO:0000313" key="2">
    <source>
        <dbReference type="EMBL" id="KJZ76157.1"/>
    </source>
</evidence>
<evidence type="ECO:0000313" key="3">
    <source>
        <dbReference type="Proteomes" id="UP000054481"/>
    </source>
</evidence>
<sequence>MEFWLEEACLEGAAQACRQRIASPPATARRVTTMGMSRPAVDLGCPHTPSPVSPIAMLCSLPLDVTRITIHSLWLSRASPTWRELRTPRPLHRRGAAASSATARQSQSRVGPERARIGESALCLVVVLRPVALVTAPCGASRRFSRRARGAGSTRAAAVAAAAPGTAPAAVAAAAAGGPRPRAGPRTRPRPRP</sequence>
<feature type="compositionally biased region" description="Basic residues" evidence="1">
    <location>
        <begin position="183"/>
        <end position="193"/>
    </location>
</feature>
<feature type="compositionally biased region" description="Low complexity" evidence="1">
    <location>
        <begin position="96"/>
        <end position="109"/>
    </location>
</feature>
<feature type="compositionally biased region" description="Low complexity" evidence="1">
    <location>
        <begin position="170"/>
        <end position="182"/>
    </location>
</feature>
<keyword evidence="3" id="KW-1185">Reference proteome</keyword>
<name>A0A0F8A1F6_9HYPO</name>
<dbReference type="EMBL" id="KQ030513">
    <property type="protein sequence ID" value="KJZ76157.1"/>
    <property type="molecule type" value="Genomic_DNA"/>
</dbReference>
<organism evidence="2 3">
    <name type="scientific">Hirsutella minnesotensis 3608</name>
    <dbReference type="NCBI Taxonomy" id="1043627"/>
    <lineage>
        <taxon>Eukaryota</taxon>
        <taxon>Fungi</taxon>
        <taxon>Dikarya</taxon>
        <taxon>Ascomycota</taxon>
        <taxon>Pezizomycotina</taxon>
        <taxon>Sordariomycetes</taxon>
        <taxon>Hypocreomycetidae</taxon>
        <taxon>Hypocreales</taxon>
        <taxon>Ophiocordycipitaceae</taxon>
        <taxon>Hirsutella</taxon>
    </lineage>
</organism>